<dbReference type="SUPFAM" id="SSF50156">
    <property type="entry name" value="PDZ domain-like"/>
    <property type="match status" value="1"/>
</dbReference>
<dbReference type="GO" id="GO:0030288">
    <property type="term" value="C:outer membrane-bounded periplasmic space"/>
    <property type="evidence" value="ECO:0007669"/>
    <property type="project" value="TreeGrafter"/>
</dbReference>
<reference evidence="2" key="1">
    <citation type="submission" date="2022-07" db="EMBL/GenBank/DDBJ databases">
        <title>Gramela sediminis sp. nov., isolated from deep-sea sediment of the Indian Ocean.</title>
        <authorList>
            <person name="Shi H."/>
        </authorList>
    </citation>
    <scope>NUCLEOTIDE SEQUENCE</scope>
    <source>
        <strain evidence="2">GC03-9</strain>
    </source>
</reference>
<name>A0A9X2KYR7_9FLAO</name>
<dbReference type="Gene3D" id="3.90.226.10">
    <property type="entry name" value="2-enoyl-CoA Hydratase, Chain A, domain 1"/>
    <property type="match status" value="1"/>
</dbReference>
<dbReference type="InterPro" id="IPR005151">
    <property type="entry name" value="Tail-specific_protease"/>
</dbReference>
<gene>
    <name evidence="2" type="ORF">MKO06_12430</name>
</gene>
<comment type="caution">
    <text evidence="2">The sequence shown here is derived from an EMBL/GenBank/DDBJ whole genome shotgun (WGS) entry which is preliminary data.</text>
</comment>
<dbReference type="GO" id="GO:0006508">
    <property type="term" value="P:proteolysis"/>
    <property type="evidence" value="ECO:0007669"/>
    <property type="project" value="InterPro"/>
</dbReference>
<sequence length="489" mass="54562">MKKILMLMGLIGILFTSCEKDEENFTDTTSENNEENTTDISEELEIEDFVYRGLNEIYLYKAEVPELADSYFSSNSDKFEYLDNFSSPEELFETLIYDLDRFSFITDDYETLEEQFQGISGSTGIKYGIGQISGTSNIFGYIQYVLPGTSAEEAGLKRGNIFTEVNGQKLTTANFQNLINSNTITINVGEVQDGTIILSDRTVTLTDDPYTANPVYISKVLNIENRKIGYLMYNSFIGDFDDELNAAFAQLKAEGIDDLVLDLRYNGGGSVVSAIDLASMITGQFEGEVFMKEMWNEEYQAYFEENDPERIVNRFDSTIRTGEATNSLNLNKLYVLTTAATASASELVINGLDPYIDVVQIGTNTTGKFQASVTLYDSPDFSKEGRDEDHTYAMQPLVFKSINSAGRTDYIDGLDPDISYTEDLGNMGVLGDPEEPLLQAAIHNILGRAPLKQSQAAYKYNRLGESGMNEPGYQKMFIEDLPPILDPNS</sequence>
<evidence type="ECO:0000259" key="1">
    <source>
        <dbReference type="SMART" id="SM00245"/>
    </source>
</evidence>
<dbReference type="CDD" id="cd07561">
    <property type="entry name" value="Peptidase_S41_CPP_like"/>
    <property type="match status" value="1"/>
</dbReference>
<dbReference type="RefSeq" id="WP_241551476.1">
    <property type="nucleotide sequence ID" value="NZ_JANCNS010000002.1"/>
</dbReference>
<feature type="domain" description="Tail specific protease" evidence="1">
    <location>
        <begin position="198"/>
        <end position="421"/>
    </location>
</feature>
<dbReference type="InterPro" id="IPR036034">
    <property type="entry name" value="PDZ_sf"/>
</dbReference>
<accession>A0A9X2KYR7</accession>
<dbReference type="InterPro" id="IPR041613">
    <property type="entry name" value="Pept_S41_N"/>
</dbReference>
<dbReference type="EMBL" id="JANCNS010000002">
    <property type="protein sequence ID" value="MCP9200719.1"/>
    <property type="molecule type" value="Genomic_DNA"/>
</dbReference>
<dbReference type="Gene3D" id="2.30.42.10">
    <property type="match status" value="1"/>
</dbReference>
<keyword evidence="3" id="KW-1185">Reference proteome</keyword>
<dbReference type="Gene3D" id="3.30.750.170">
    <property type="match status" value="1"/>
</dbReference>
<dbReference type="GO" id="GO:0007165">
    <property type="term" value="P:signal transduction"/>
    <property type="evidence" value="ECO:0007669"/>
    <property type="project" value="TreeGrafter"/>
</dbReference>
<dbReference type="PROSITE" id="PS51257">
    <property type="entry name" value="PROKAR_LIPOPROTEIN"/>
    <property type="match status" value="1"/>
</dbReference>
<dbReference type="AlphaFoldDB" id="A0A9X2KYR7"/>
<dbReference type="Proteomes" id="UP001155280">
    <property type="component" value="Unassembled WGS sequence"/>
</dbReference>
<organism evidence="2 3">
    <name type="scientific">Christiangramia oceanisediminis</name>
    <dbReference type="NCBI Taxonomy" id="2920386"/>
    <lineage>
        <taxon>Bacteria</taxon>
        <taxon>Pseudomonadati</taxon>
        <taxon>Bacteroidota</taxon>
        <taxon>Flavobacteriia</taxon>
        <taxon>Flavobacteriales</taxon>
        <taxon>Flavobacteriaceae</taxon>
        <taxon>Christiangramia</taxon>
    </lineage>
</organism>
<dbReference type="GO" id="GO:0004175">
    <property type="term" value="F:endopeptidase activity"/>
    <property type="evidence" value="ECO:0007669"/>
    <property type="project" value="TreeGrafter"/>
</dbReference>
<proteinExistence type="predicted"/>
<dbReference type="PANTHER" id="PTHR32060">
    <property type="entry name" value="TAIL-SPECIFIC PROTEASE"/>
    <property type="match status" value="1"/>
</dbReference>
<dbReference type="PANTHER" id="PTHR32060:SF30">
    <property type="entry name" value="CARBOXY-TERMINAL PROCESSING PROTEASE CTPA"/>
    <property type="match status" value="1"/>
</dbReference>
<dbReference type="SMART" id="SM00245">
    <property type="entry name" value="TSPc"/>
    <property type="match status" value="1"/>
</dbReference>
<dbReference type="InterPro" id="IPR029045">
    <property type="entry name" value="ClpP/crotonase-like_dom_sf"/>
</dbReference>
<evidence type="ECO:0000313" key="2">
    <source>
        <dbReference type="EMBL" id="MCP9200719.1"/>
    </source>
</evidence>
<dbReference type="Pfam" id="PF18294">
    <property type="entry name" value="Pept_S41_N"/>
    <property type="match status" value="1"/>
</dbReference>
<protein>
    <submittedName>
        <fullName evidence="2">S41 family peptidase</fullName>
    </submittedName>
</protein>
<dbReference type="SUPFAM" id="SSF52096">
    <property type="entry name" value="ClpP/crotonase"/>
    <property type="match status" value="1"/>
</dbReference>
<evidence type="ECO:0000313" key="3">
    <source>
        <dbReference type="Proteomes" id="UP001155280"/>
    </source>
</evidence>
<dbReference type="Pfam" id="PF03572">
    <property type="entry name" value="Peptidase_S41"/>
    <property type="match status" value="1"/>
</dbReference>
<dbReference type="GO" id="GO:0008236">
    <property type="term" value="F:serine-type peptidase activity"/>
    <property type="evidence" value="ECO:0007669"/>
    <property type="project" value="InterPro"/>
</dbReference>